<evidence type="ECO:0000313" key="2">
    <source>
        <dbReference type="EMBL" id="GAA0244683.1"/>
    </source>
</evidence>
<organism evidence="2 3">
    <name type="scientific">Saccharothrix mutabilis subsp. mutabilis</name>
    <dbReference type="NCBI Taxonomy" id="66855"/>
    <lineage>
        <taxon>Bacteria</taxon>
        <taxon>Bacillati</taxon>
        <taxon>Actinomycetota</taxon>
        <taxon>Actinomycetes</taxon>
        <taxon>Pseudonocardiales</taxon>
        <taxon>Pseudonocardiaceae</taxon>
        <taxon>Saccharothrix</taxon>
    </lineage>
</organism>
<feature type="region of interest" description="Disordered" evidence="1">
    <location>
        <begin position="132"/>
        <end position="168"/>
    </location>
</feature>
<proteinExistence type="predicted"/>
<dbReference type="InterPro" id="IPR046036">
    <property type="entry name" value="DUF5994"/>
</dbReference>
<dbReference type="Proteomes" id="UP001500416">
    <property type="component" value="Unassembled WGS sequence"/>
</dbReference>
<name>A0ABN0UB65_9PSEU</name>
<dbReference type="RefSeq" id="WP_343936311.1">
    <property type="nucleotide sequence ID" value="NZ_BAAABU010000013.1"/>
</dbReference>
<dbReference type="EMBL" id="BAAABU010000013">
    <property type="protein sequence ID" value="GAA0244683.1"/>
    <property type="molecule type" value="Genomic_DNA"/>
</dbReference>
<protein>
    <submittedName>
        <fullName evidence="2">Uncharacterized protein</fullName>
    </submittedName>
</protein>
<dbReference type="Pfam" id="PF19457">
    <property type="entry name" value="DUF5994"/>
    <property type="match status" value="1"/>
</dbReference>
<sequence>MDQSDPTTHPTTEPECRWTLTPNSGAEGWVDGGWWPRSTDPATEFPPLIAAMAALGLPVLRVSFHLDAWDAGARRLTVHDAVVELAGFRTAQPHIVTMMGPHRRRTRLLVIPPATPGGAARAALRAAADTGAGTTAEDILRWNNVPGTPAAPRRPRQRPGSAGDSAAS</sequence>
<accession>A0ABN0UB65</accession>
<evidence type="ECO:0000256" key="1">
    <source>
        <dbReference type="SAM" id="MobiDB-lite"/>
    </source>
</evidence>
<keyword evidence="3" id="KW-1185">Reference proteome</keyword>
<reference evidence="2 3" key="1">
    <citation type="journal article" date="2019" name="Int. J. Syst. Evol. Microbiol.">
        <title>The Global Catalogue of Microorganisms (GCM) 10K type strain sequencing project: providing services to taxonomists for standard genome sequencing and annotation.</title>
        <authorList>
            <consortium name="The Broad Institute Genomics Platform"/>
            <consortium name="The Broad Institute Genome Sequencing Center for Infectious Disease"/>
            <person name="Wu L."/>
            <person name="Ma J."/>
        </authorList>
    </citation>
    <scope>NUCLEOTIDE SEQUENCE [LARGE SCALE GENOMIC DNA]</scope>
    <source>
        <strain evidence="2 3">JCM 3380</strain>
    </source>
</reference>
<feature type="compositionally biased region" description="Low complexity" evidence="1">
    <location>
        <begin position="158"/>
        <end position="168"/>
    </location>
</feature>
<evidence type="ECO:0000313" key="3">
    <source>
        <dbReference type="Proteomes" id="UP001500416"/>
    </source>
</evidence>
<comment type="caution">
    <text evidence="2">The sequence shown here is derived from an EMBL/GenBank/DDBJ whole genome shotgun (WGS) entry which is preliminary data.</text>
</comment>
<gene>
    <name evidence="2" type="ORF">GCM10010492_49990</name>
</gene>